<dbReference type="AlphaFoldDB" id="A0A0F9FVP8"/>
<protein>
    <submittedName>
        <fullName evidence="2">Uncharacterized protein</fullName>
    </submittedName>
</protein>
<feature type="region of interest" description="Disordered" evidence="1">
    <location>
        <begin position="206"/>
        <end position="237"/>
    </location>
</feature>
<organism evidence="2">
    <name type="scientific">marine sediment metagenome</name>
    <dbReference type="NCBI Taxonomy" id="412755"/>
    <lineage>
        <taxon>unclassified sequences</taxon>
        <taxon>metagenomes</taxon>
        <taxon>ecological metagenomes</taxon>
    </lineage>
</organism>
<dbReference type="EMBL" id="LAZR01028826">
    <property type="protein sequence ID" value="KKL61415.1"/>
    <property type="molecule type" value="Genomic_DNA"/>
</dbReference>
<evidence type="ECO:0000313" key="2">
    <source>
        <dbReference type="EMBL" id="KKL61415.1"/>
    </source>
</evidence>
<name>A0A0F9FVP8_9ZZZZ</name>
<comment type="caution">
    <text evidence="2">The sequence shown here is derived from an EMBL/GenBank/DDBJ whole genome shotgun (WGS) entry which is preliminary data.</text>
</comment>
<feature type="compositionally biased region" description="Polar residues" evidence="1">
    <location>
        <begin position="219"/>
        <end position="237"/>
    </location>
</feature>
<accession>A0A0F9FVP8</accession>
<feature type="non-terminal residue" evidence="2">
    <location>
        <position position="237"/>
    </location>
</feature>
<sequence>MEGKIDVFNLFNKEQLVKLEDDTGLSVEILLVKLTQGERRQILDLYRDTLNTERQKLIKREEETKVYSISTQMLEKEQFIDSIMQSERVERQSVLDLFPVEDEKELSQDERLKKQDKELKKWDVDRKKELNALPFEDLQKRNINIIIENLSVIEAARCMDLLALSFMCKDSKTKEPIFKNAEHVEAIKDKRVIDKLHDAMRELNALDTESVTRKAAESSDFTKSGESPKNSTESQPS</sequence>
<gene>
    <name evidence="2" type="ORF">LCGC14_2195510</name>
</gene>
<reference evidence="2" key="1">
    <citation type="journal article" date="2015" name="Nature">
        <title>Complex archaea that bridge the gap between prokaryotes and eukaryotes.</title>
        <authorList>
            <person name="Spang A."/>
            <person name="Saw J.H."/>
            <person name="Jorgensen S.L."/>
            <person name="Zaremba-Niedzwiedzka K."/>
            <person name="Martijn J."/>
            <person name="Lind A.E."/>
            <person name="van Eijk R."/>
            <person name="Schleper C."/>
            <person name="Guy L."/>
            <person name="Ettema T.J."/>
        </authorList>
    </citation>
    <scope>NUCLEOTIDE SEQUENCE</scope>
</reference>
<evidence type="ECO:0000256" key="1">
    <source>
        <dbReference type="SAM" id="MobiDB-lite"/>
    </source>
</evidence>
<proteinExistence type="predicted"/>